<dbReference type="InParanoid" id="G4U1C8"/>
<evidence type="ECO:0000313" key="2">
    <source>
        <dbReference type="EMBL" id="CCA77371.1"/>
    </source>
</evidence>
<evidence type="ECO:0000313" key="3">
    <source>
        <dbReference type="Proteomes" id="UP000007148"/>
    </source>
</evidence>
<accession>G4U1C8</accession>
<protein>
    <submittedName>
        <fullName evidence="2">Uncharacterized protein</fullName>
    </submittedName>
</protein>
<keyword evidence="3" id="KW-1185">Reference proteome</keyword>
<feature type="region of interest" description="Disordered" evidence="1">
    <location>
        <begin position="64"/>
        <end position="98"/>
    </location>
</feature>
<dbReference type="AlphaFoldDB" id="G4U1C8"/>
<name>G4U1C8_SERID</name>
<proteinExistence type="predicted"/>
<reference evidence="2 3" key="1">
    <citation type="journal article" date="2011" name="PLoS Pathog.">
        <title>Endophytic Life Strategies Decoded by Genome and Transcriptome Analyses of the Mutualistic Root Symbiont Piriformospora indica.</title>
        <authorList>
            <person name="Zuccaro A."/>
            <person name="Lahrmann U."/>
            <person name="Guldener U."/>
            <person name="Langen G."/>
            <person name="Pfiffi S."/>
            <person name="Biedenkopf D."/>
            <person name="Wong P."/>
            <person name="Samans B."/>
            <person name="Grimm C."/>
            <person name="Basiewicz M."/>
            <person name="Murat C."/>
            <person name="Martin F."/>
            <person name="Kogel K.H."/>
        </authorList>
    </citation>
    <scope>NUCLEOTIDE SEQUENCE [LARGE SCALE GENOMIC DNA]</scope>
    <source>
        <strain evidence="2 3">DSM 11827</strain>
    </source>
</reference>
<feature type="compositionally biased region" description="Polar residues" evidence="1">
    <location>
        <begin position="74"/>
        <end position="84"/>
    </location>
</feature>
<dbReference type="EMBL" id="CAFZ01001533">
    <property type="protein sequence ID" value="CCA77371.1"/>
    <property type="molecule type" value="Genomic_DNA"/>
</dbReference>
<sequence>MQARGELDPHGADGAGNPHGGLVFSNVWTSGTNGLGQQIHEWTNFMSVRGDYEDGFTECKGDSGIPMGHYPQPDGSTSTFHQGQPVTPPAHPAPSTSSCKTFESASLYAATAFSSPTTTSISVQGQATSSMPRPTSNAAGSVRLSSFGAMPCLVASTLLTVAAAASILV</sequence>
<dbReference type="STRING" id="1109443.G4U1C8"/>
<evidence type="ECO:0000256" key="1">
    <source>
        <dbReference type="SAM" id="MobiDB-lite"/>
    </source>
</evidence>
<gene>
    <name evidence="2" type="ORF">PIIN_11348</name>
</gene>
<comment type="caution">
    <text evidence="2">The sequence shown here is derived from an EMBL/GenBank/DDBJ whole genome shotgun (WGS) entry which is preliminary data.</text>
</comment>
<dbReference type="HOGENOM" id="CLU_1579145_0_0_1"/>
<dbReference type="Proteomes" id="UP000007148">
    <property type="component" value="Unassembled WGS sequence"/>
</dbReference>
<organism evidence="2 3">
    <name type="scientific">Serendipita indica (strain DSM 11827)</name>
    <name type="common">Root endophyte fungus</name>
    <name type="synonym">Piriformospora indica</name>
    <dbReference type="NCBI Taxonomy" id="1109443"/>
    <lineage>
        <taxon>Eukaryota</taxon>
        <taxon>Fungi</taxon>
        <taxon>Dikarya</taxon>
        <taxon>Basidiomycota</taxon>
        <taxon>Agaricomycotina</taxon>
        <taxon>Agaricomycetes</taxon>
        <taxon>Sebacinales</taxon>
        <taxon>Serendipitaceae</taxon>
        <taxon>Serendipita</taxon>
    </lineage>
</organism>